<reference evidence="17" key="2">
    <citation type="submission" date="2024-06" db="EMBL/GenBank/DDBJ databases">
        <authorList>
            <person name="Petrova K.O."/>
            <person name="Toshchakov S.V."/>
            <person name="Boltjanskaja Y.V."/>
            <person name="Kevbrin V."/>
        </authorList>
    </citation>
    <scope>NUCLEOTIDE SEQUENCE</scope>
    <source>
        <strain evidence="17">Z-910T</strain>
    </source>
</reference>
<dbReference type="InterPro" id="IPR018214">
    <property type="entry name" value="GluRdtase_CS"/>
</dbReference>
<dbReference type="NCBIfam" id="TIGR01035">
    <property type="entry name" value="hemA"/>
    <property type="match status" value="1"/>
</dbReference>
<feature type="active site" description="Nucleophile" evidence="8 9">
    <location>
        <position position="50"/>
    </location>
</feature>
<dbReference type="EC" id="1.2.1.70" evidence="3 8"/>
<comment type="miscellaneous">
    <text evidence="8">During catalysis, the active site Cys acts as a nucleophile attacking the alpha-carbonyl group of tRNA-bound glutamate with the formation of a thioester intermediate between enzyme and glutamate, and the concomitant release of tRNA(Glu). The thioester intermediate is finally reduced by direct hydride transfer from NADPH, to form the product GSA.</text>
</comment>
<proteinExistence type="inferred from homology"/>
<dbReference type="PANTHER" id="PTHR43013:SF1">
    <property type="entry name" value="GLUTAMYL-TRNA REDUCTASE"/>
    <property type="match status" value="1"/>
</dbReference>
<dbReference type="RefSeq" id="WP_350342937.1">
    <property type="nucleotide sequence ID" value="NZ_CP158367.1"/>
</dbReference>
<evidence type="ECO:0000256" key="9">
    <source>
        <dbReference type="PIRSR" id="PIRSR000445-1"/>
    </source>
</evidence>
<comment type="catalytic activity">
    <reaction evidence="7 8 13">
        <text>(S)-4-amino-5-oxopentanoate + tRNA(Glu) + NADP(+) = L-glutamyl-tRNA(Glu) + NADPH + H(+)</text>
        <dbReference type="Rhea" id="RHEA:12344"/>
        <dbReference type="Rhea" id="RHEA-COMP:9663"/>
        <dbReference type="Rhea" id="RHEA-COMP:9680"/>
        <dbReference type="ChEBI" id="CHEBI:15378"/>
        <dbReference type="ChEBI" id="CHEBI:57501"/>
        <dbReference type="ChEBI" id="CHEBI:57783"/>
        <dbReference type="ChEBI" id="CHEBI:58349"/>
        <dbReference type="ChEBI" id="CHEBI:78442"/>
        <dbReference type="ChEBI" id="CHEBI:78520"/>
        <dbReference type="EC" id="1.2.1.70"/>
    </reaction>
</comment>
<dbReference type="Pfam" id="PF01488">
    <property type="entry name" value="Shikimate_DH"/>
    <property type="match status" value="1"/>
</dbReference>
<dbReference type="InterPro" id="IPR015895">
    <property type="entry name" value="4pyrrol_synth_GluRdtase_N"/>
</dbReference>
<feature type="binding site" evidence="8 10">
    <location>
        <begin position="49"/>
        <end position="52"/>
    </location>
    <ligand>
        <name>substrate</name>
    </ligand>
</feature>
<dbReference type="PIRSF" id="PIRSF000445">
    <property type="entry name" value="4pyrrol_synth_GluRdtase"/>
    <property type="match status" value="1"/>
</dbReference>
<dbReference type="InterPro" id="IPR036343">
    <property type="entry name" value="GluRdtase_N_sf"/>
</dbReference>
<dbReference type="PROSITE" id="PS00747">
    <property type="entry name" value="GLUTR"/>
    <property type="match status" value="1"/>
</dbReference>
<dbReference type="SUPFAM" id="SSF69742">
    <property type="entry name" value="Glutamyl tRNA-reductase catalytic, N-terminal domain"/>
    <property type="match status" value="1"/>
</dbReference>
<dbReference type="SUPFAM" id="SSF51735">
    <property type="entry name" value="NAD(P)-binding Rossmann-fold domains"/>
    <property type="match status" value="1"/>
</dbReference>
<dbReference type="HAMAP" id="MF_00087">
    <property type="entry name" value="Glu_tRNA_reductase"/>
    <property type="match status" value="1"/>
</dbReference>
<evidence type="ECO:0000256" key="7">
    <source>
        <dbReference type="ARBA" id="ARBA00047464"/>
    </source>
</evidence>
<dbReference type="SUPFAM" id="SSF69075">
    <property type="entry name" value="Glutamyl tRNA-reductase dimerization domain"/>
    <property type="match status" value="1"/>
</dbReference>
<keyword evidence="6 8" id="KW-0627">Porphyrin biosynthesis</keyword>
<organism evidence="17">
    <name type="scientific">Proteinivorax tanatarense</name>
    <dbReference type="NCBI Taxonomy" id="1260629"/>
    <lineage>
        <taxon>Bacteria</taxon>
        <taxon>Bacillati</taxon>
        <taxon>Bacillota</taxon>
        <taxon>Clostridia</taxon>
        <taxon>Eubacteriales</taxon>
        <taxon>Proteinivoracaceae</taxon>
        <taxon>Proteinivorax</taxon>
    </lineage>
</organism>
<dbReference type="EMBL" id="CP158367">
    <property type="protein sequence ID" value="XBX74179.1"/>
    <property type="molecule type" value="Genomic_DNA"/>
</dbReference>
<dbReference type="InterPro" id="IPR006151">
    <property type="entry name" value="Shikm_DH/Glu-tRNA_Rdtase"/>
</dbReference>
<dbReference type="Gene3D" id="3.30.460.30">
    <property type="entry name" value="Glutamyl-tRNA reductase, N-terminal domain"/>
    <property type="match status" value="1"/>
</dbReference>
<dbReference type="InterPro" id="IPR036291">
    <property type="entry name" value="NAD(P)-bd_dom_sf"/>
</dbReference>
<evidence type="ECO:0000256" key="2">
    <source>
        <dbReference type="ARBA" id="ARBA00005916"/>
    </source>
</evidence>
<sequence length="451" mass="51895">MRIVVFGVTFKTSNIAVRERVAFNKSQIEEAYAYFRKTNFIEESVIISTCNRSEVYAVVKNPETAKEWFRDFFERYFNLRKRELTGSYFIKKEREAVNHIFRVSCGLDSLVLGEDQILGQVKDAFVYALENKHSKKILNRLFNEAVSFAKGAKTKTEISQKPLSISTIAVQQMEQTLGNIQGEKILVIGFGQMSRVSIENLLDKKAAIVFICNRTGKSVRKFQENHKKTVYIPYEERYNVINEVAAVLTATAANSHVLKKSQFSKEVINKNVCIIDIALPRDVDPDIGKIAGVSLYHMEQLKKVVHSNRKYREKCKDKIEEEIENIVDKYQDWYRCLPIFPTIAALKDYTHKLAEKELQILFNRYSTEVDNEKELIESVAKRITNKMWKRPILHMKNAGQKGEGEQVAAVFNDIFGLNGEAKDEKILSCDAKYRREKMYSSGRGGSCIKEN</sequence>
<dbReference type="Gene3D" id="3.40.50.720">
    <property type="entry name" value="NAD(P)-binding Rossmann-like Domain"/>
    <property type="match status" value="1"/>
</dbReference>
<feature type="domain" description="Tetrapyrrole biosynthesis glutamyl-tRNA reductase dimerisation" evidence="14">
    <location>
        <begin position="318"/>
        <end position="417"/>
    </location>
</feature>
<gene>
    <name evidence="8 17" type="primary">hemA</name>
    <name evidence="17" type="ORF">PRVXT_002205</name>
</gene>
<evidence type="ECO:0000256" key="3">
    <source>
        <dbReference type="ARBA" id="ARBA00012970"/>
    </source>
</evidence>
<dbReference type="AlphaFoldDB" id="A0AAU7VJG5"/>
<comment type="function">
    <text evidence="8">Catalyzes the NADPH-dependent reduction of glutamyl-tRNA(Glu) to glutamate 1-semialdehyde (GSA).</text>
</comment>
<evidence type="ECO:0000256" key="10">
    <source>
        <dbReference type="PIRSR" id="PIRSR000445-2"/>
    </source>
</evidence>
<evidence type="ECO:0000259" key="15">
    <source>
        <dbReference type="Pfam" id="PF01488"/>
    </source>
</evidence>
<dbReference type="CDD" id="cd05213">
    <property type="entry name" value="NAD_bind_Glutamyl_tRNA_reduct"/>
    <property type="match status" value="1"/>
</dbReference>
<evidence type="ECO:0000256" key="8">
    <source>
        <dbReference type="HAMAP-Rule" id="MF_00087"/>
    </source>
</evidence>
<dbReference type="PANTHER" id="PTHR43013">
    <property type="entry name" value="GLUTAMYL-TRNA REDUCTASE"/>
    <property type="match status" value="1"/>
</dbReference>
<dbReference type="InterPro" id="IPR000343">
    <property type="entry name" value="4pyrrol_synth_GluRdtase"/>
</dbReference>
<comment type="subunit">
    <text evidence="8">Homodimer.</text>
</comment>
<keyword evidence="5 8" id="KW-0560">Oxidoreductase</keyword>
<reference evidence="17" key="1">
    <citation type="journal article" date="2013" name="Extremophiles">
        <title>Proteinivorax tanatarense gen. nov., sp. nov., an anaerobic, haloalkaliphilic, proteolytic bacterium isolated from a decaying algal bloom, and proposal of Proteinivoraceae fam. nov.</title>
        <authorList>
            <person name="Kevbrin V."/>
            <person name="Boltyanskaya Y."/>
            <person name="Zhilina T."/>
            <person name="Kolganova T."/>
            <person name="Lavrentjeva E."/>
            <person name="Kuznetsov B."/>
        </authorList>
    </citation>
    <scope>NUCLEOTIDE SEQUENCE</scope>
    <source>
        <strain evidence="17">Z-910T</strain>
    </source>
</reference>
<comment type="similarity">
    <text evidence="2 8 13">Belongs to the glutamyl-tRNA reductase family.</text>
</comment>
<feature type="site" description="Important for activity" evidence="8 12">
    <location>
        <position position="99"/>
    </location>
</feature>
<feature type="binding site" evidence="8 10">
    <location>
        <position position="120"/>
    </location>
    <ligand>
        <name>substrate</name>
    </ligand>
</feature>
<dbReference type="InterPro" id="IPR015896">
    <property type="entry name" value="4pyrrol_synth_GluRdtase_dimer"/>
</dbReference>
<evidence type="ECO:0000313" key="17">
    <source>
        <dbReference type="EMBL" id="XBX74179.1"/>
    </source>
</evidence>
<dbReference type="Pfam" id="PF05201">
    <property type="entry name" value="GlutR_N"/>
    <property type="match status" value="1"/>
</dbReference>
<dbReference type="FunFam" id="3.30.460.30:FF:000001">
    <property type="entry name" value="Glutamyl-tRNA reductase"/>
    <property type="match status" value="1"/>
</dbReference>
<accession>A0AAU7VJG5</accession>
<feature type="domain" description="Quinate/shikimate 5-dehydrogenase/glutamyl-tRNA reductase" evidence="15">
    <location>
        <begin position="174"/>
        <end position="304"/>
    </location>
</feature>
<feature type="domain" description="Glutamyl-tRNA reductase N-terminal" evidence="16">
    <location>
        <begin position="7"/>
        <end position="156"/>
    </location>
</feature>
<evidence type="ECO:0000256" key="4">
    <source>
        <dbReference type="ARBA" id="ARBA00022857"/>
    </source>
</evidence>
<protein>
    <recommendedName>
        <fullName evidence="3 8">Glutamyl-tRNA reductase</fullName>
        <shortName evidence="8">GluTR</shortName>
        <ecNumber evidence="3 8">1.2.1.70</ecNumber>
    </recommendedName>
</protein>
<evidence type="ECO:0000256" key="1">
    <source>
        <dbReference type="ARBA" id="ARBA00005059"/>
    </source>
</evidence>
<evidence type="ECO:0000256" key="5">
    <source>
        <dbReference type="ARBA" id="ARBA00023002"/>
    </source>
</evidence>
<keyword evidence="4 8" id="KW-0521">NADP</keyword>
<evidence type="ECO:0000256" key="12">
    <source>
        <dbReference type="PIRSR" id="PIRSR000445-4"/>
    </source>
</evidence>
<dbReference type="Pfam" id="PF00745">
    <property type="entry name" value="GlutR_dimer"/>
    <property type="match status" value="1"/>
</dbReference>
<feature type="binding site" evidence="8 10">
    <location>
        <begin position="114"/>
        <end position="116"/>
    </location>
    <ligand>
        <name>substrate</name>
    </ligand>
</feature>
<dbReference type="GO" id="GO:0050661">
    <property type="term" value="F:NADP binding"/>
    <property type="evidence" value="ECO:0007669"/>
    <property type="project" value="InterPro"/>
</dbReference>
<comment type="pathway">
    <text evidence="1 8 13">Porphyrin-containing compound metabolism; protoporphyrin-IX biosynthesis; 5-aminolevulinate from L-glutamyl-tRNA(Glu): step 1/2.</text>
</comment>
<evidence type="ECO:0000256" key="13">
    <source>
        <dbReference type="RuleBase" id="RU000584"/>
    </source>
</evidence>
<evidence type="ECO:0000256" key="6">
    <source>
        <dbReference type="ARBA" id="ARBA00023244"/>
    </source>
</evidence>
<feature type="binding site" evidence="8 11">
    <location>
        <begin position="189"/>
        <end position="194"/>
    </location>
    <ligand>
        <name>NADP(+)</name>
        <dbReference type="ChEBI" id="CHEBI:58349"/>
    </ligand>
</feature>
<evidence type="ECO:0000259" key="16">
    <source>
        <dbReference type="Pfam" id="PF05201"/>
    </source>
</evidence>
<dbReference type="GO" id="GO:0019353">
    <property type="term" value="P:protoporphyrinogen IX biosynthetic process from glutamate"/>
    <property type="evidence" value="ECO:0007669"/>
    <property type="project" value="TreeGrafter"/>
</dbReference>
<comment type="domain">
    <text evidence="8">Possesses an unusual extended V-shaped dimeric structure with each monomer consisting of three distinct domains arranged along a curved 'spinal' alpha-helix. The N-terminal catalytic domain specifically recognizes the glutamate moiety of the substrate. The second domain is the NADPH-binding domain, and the third C-terminal domain is responsible for dimerization.</text>
</comment>
<dbReference type="GO" id="GO:0008883">
    <property type="term" value="F:glutamyl-tRNA reductase activity"/>
    <property type="evidence" value="ECO:0007669"/>
    <property type="project" value="UniProtKB-UniRule"/>
</dbReference>
<name>A0AAU7VJG5_9FIRM</name>
<dbReference type="InterPro" id="IPR036453">
    <property type="entry name" value="GluRdtase_dimer_dom_sf"/>
</dbReference>
<evidence type="ECO:0000256" key="11">
    <source>
        <dbReference type="PIRSR" id="PIRSR000445-3"/>
    </source>
</evidence>
<evidence type="ECO:0000259" key="14">
    <source>
        <dbReference type="Pfam" id="PF00745"/>
    </source>
</evidence>
<feature type="binding site" evidence="8 10">
    <location>
        <position position="109"/>
    </location>
    <ligand>
        <name>substrate</name>
    </ligand>
</feature>